<evidence type="ECO:0000256" key="1">
    <source>
        <dbReference type="SAM" id="SignalP"/>
    </source>
</evidence>
<evidence type="ECO:0000313" key="2">
    <source>
        <dbReference type="EMBL" id="MYN45155.1"/>
    </source>
</evidence>
<sequence length="160" mass="17537">MKNVVVATIFTLALCACAGLQAPPAGSSEAAVLASLGQPTGRYTQDGNTLLEYAQGPLGQSTYMATLGPDGRLISFEQVLTSEKFASVALKRDTKQNILARFGRPNDVVHYASVEGDVWLYRYKEQRAWDSMMHVEFDRNGVVQAMVNGPDPDRQGRQLR</sequence>
<reference evidence="2" key="1">
    <citation type="submission" date="2019-12" db="EMBL/GenBank/DDBJ databases">
        <title>Novel species isolated from a subtropical stream in China.</title>
        <authorList>
            <person name="Lu H."/>
        </authorList>
    </citation>
    <scope>NUCLEOTIDE SEQUENCE [LARGE SCALE GENOMIC DNA]</scope>
    <source>
        <strain evidence="2">FT93W</strain>
    </source>
</reference>
<gene>
    <name evidence="2" type="ORF">GTP23_08780</name>
</gene>
<dbReference type="RefSeq" id="WP_161034838.1">
    <property type="nucleotide sequence ID" value="NZ_WWCL01000002.1"/>
</dbReference>
<dbReference type="AlphaFoldDB" id="A0A845I023"/>
<accession>A0A845I023</accession>
<comment type="caution">
    <text evidence="2">The sequence shown here is derived from an EMBL/GenBank/DDBJ whole genome shotgun (WGS) entry which is preliminary data.</text>
</comment>
<name>A0A845I023_9BURK</name>
<dbReference type="Proteomes" id="UP000444316">
    <property type="component" value="Unassembled WGS sequence"/>
</dbReference>
<evidence type="ECO:0008006" key="4">
    <source>
        <dbReference type="Google" id="ProtNLM"/>
    </source>
</evidence>
<protein>
    <recommendedName>
        <fullName evidence="4">Outer membrane protein assembly factor BamE</fullName>
    </recommendedName>
</protein>
<feature type="signal peptide" evidence="1">
    <location>
        <begin position="1"/>
        <end position="18"/>
    </location>
</feature>
<feature type="chain" id="PRO_5032997518" description="Outer membrane protein assembly factor BamE" evidence="1">
    <location>
        <begin position="19"/>
        <end position="160"/>
    </location>
</feature>
<evidence type="ECO:0000313" key="3">
    <source>
        <dbReference type="Proteomes" id="UP000444316"/>
    </source>
</evidence>
<proteinExistence type="predicted"/>
<dbReference type="PROSITE" id="PS51257">
    <property type="entry name" value="PROKAR_LIPOPROTEIN"/>
    <property type="match status" value="1"/>
</dbReference>
<dbReference type="EMBL" id="WWCL01000002">
    <property type="protein sequence ID" value="MYN45155.1"/>
    <property type="molecule type" value="Genomic_DNA"/>
</dbReference>
<organism evidence="2 3">
    <name type="scientific">Duganella fentianensis</name>
    <dbReference type="NCBI Taxonomy" id="2692177"/>
    <lineage>
        <taxon>Bacteria</taxon>
        <taxon>Pseudomonadati</taxon>
        <taxon>Pseudomonadota</taxon>
        <taxon>Betaproteobacteria</taxon>
        <taxon>Burkholderiales</taxon>
        <taxon>Oxalobacteraceae</taxon>
        <taxon>Telluria group</taxon>
        <taxon>Duganella</taxon>
    </lineage>
</organism>
<keyword evidence="1" id="KW-0732">Signal</keyword>
<keyword evidence="3" id="KW-1185">Reference proteome</keyword>